<dbReference type="KEGG" id="wna:KA717_06390"/>
<sequence>MAEPSLEQTKKNIHAAFDSLVDGLKDSVKDISALEVNTMIVSDISGLKFKPLLAYEALYRIPHKDLPDNIIKDSDDYYDDLYKGNLEYPSLNGSNTRISSKDLNIARKNHLKLRERLGEAAKLATNNQDYQLPDPESVEDRLELHNLLENTQFIRSLRKLNELRSLAEKPEASDSSNVFDNIYAQTTIQLDGDIVNCFHKRLFESMEGDDRDFLIKVHLDAVNSGQKNWQSLLHLIFDMLSQIPKLINPNRSTNI</sequence>
<protein>
    <submittedName>
        <fullName evidence="1">Uncharacterized protein</fullName>
    </submittedName>
</protein>
<reference evidence="1" key="1">
    <citation type="submission" date="2021-04" db="EMBL/GenBank/DDBJ databases">
        <title>Genome sequence of Woronichinia naegeliana from Washington state freshwater lake bloom.</title>
        <authorList>
            <person name="Dreher T.W."/>
        </authorList>
    </citation>
    <scope>NUCLEOTIDE SEQUENCE</scope>
    <source>
        <strain evidence="1">WA131</strain>
    </source>
</reference>
<evidence type="ECO:0000313" key="1">
    <source>
        <dbReference type="EMBL" id="UXE62409.1"/>
    </source>
</evidence>
<organism evidence="1">
    <name type="scientific">Woronichinia naegeliana WA131</name>
    <dbReference type="NCBI Taxonomy" id="2824559"/>
    <lineage>
        <taxon>Bacteria</taxon>
        <taxon>Bacillati</taxon>
        <taxon>Cyanobacteriota</taxon>
        <taxon>Cyanophyceae</taxon>
        <taxon>Synechococcales</taxon>
        <taxon>Coelosphaeriaceae</taxon>
        <taxon>Woronichinia</taxon>
    </lineage>
</organism>
<dbReference type="Proteomes" id="UP001065613">
    <property type="component" value="Chromosome"/>
</dbReference>
<name>A0A977PX46_9CYAN</name>
<accession>A0A977PX46</accession>
<dbReference type="AlphaFoldDB" id="A0A977PX46"/>
<proteinExistence type="predicted"/>
<dbReference type="EMBL" id="CP073041">
    <property type="protein sequence ID" value="UXE62409.1"/>
    <property type="molecule type" value="Genomic_DNA"/>
</dbReference>
<gene>
    <name evidence="1" type="ORF">KA717_06390</name>
</gene>